<proteinExistence type="predicted"/>
<accession>A0ABN7WP27</accession>
<name>A0ABN7WP27_GIGMA</name>
<organism evidence="1 2">
    <name type="scientific">Gigaspora margarita</name>
    <dbReference type="NCBI Taxonomy" id="4874"/>
    <lineage>
        <taxon>Eukaryota</taxon>
        <taxon>Fungi</taxon>
        <taxon>Fungi incertae sedis</taxon>
        <taxon>Mucoromycota</taxon>
        <taxon>Glomeromycotina</taxon>
        <taxon>Glomeromycetes</taxon>
        <taxon>Diversisporales</taxon>
        <taxon>Gigasporaceae</taxon>
        <taxon>Gigaspora</taxon>
    </lineage>
</organism>
<dbReference type="Proteomes" id="UP000789901">
    <property type="component" value="Unassembled WGS sequence"/>
</dbReference>
<comment type="caution">
    <text evidence="1">The sequence shown here is derived from an EMBL/GenBank/DDBJ whole genome shotgun (WGS) entry which is preliminary data.</text>
</comment>
<keyword evidence="2" id="KW-1185">Reference proteome</keyword>
<gene>
    <name evidence="1" type="ORF">GMARGA_LOCUS33370</name>
</gene>
<dbReference type="EMBL" id="CAJVQB010055208">
    <property type="protein sequence ID" value="CAG8837150.1"/>
    <property type="molecule type" value="Genomic_DNA"/>
</dbReference>
<reference evidence="1 2" key="1">
    <citation type="submission" date="2021-06" db="EMBL/GenBank/DDBJ databases">
        <authorList>
            <person name="Kallberg Y."/>
            <person name="Tangrot J."/>
            <person name="Rosling A."/>
        </authorList>
    </citation>
    <scope>NUCLEOTIDE SEQUENCE [LARGE SCALE GENOMIC DNA]</scope>
    <source>
        <strain evidence="1 2">120-4 pot B 10/14</strain>
    </source>
</reference>
<evidence type="ECO:0000313" key="1">
    <source>
        <dbReference type="EMBL" id="CAG8837150.1"/>
    </source>
</evidence>
<sequence>TQTEILNWIKQARAKNMSIIVIGNFNANPNTPHSQCTTPILHQMPTLQLTSLMNTLMLLNTHGLDTTNQAN</sequence>
<evidence type="ECO:0000313" key="2">
    <source>
        <dbReference type="Proteomes" id="UP000789901"/>
    </source>
</evidence>
<protein>
    <submittedName>
        <fullName evidence="1">21375_t:CDS:1</fullName>
    </submittedName>
</protein>
<feature type="non-terminal residue" evidence="1">
    <location>
        <position position="1"/>
    </location>
</feature>